<dbReference type="PANTHER" id="PTHR11596:SF72">
    <property type="entry name" value="ALKALINE PHOSPHATASE"/>
    <property type="match status" value="1"/>
</dbReference>
<proteinExistence type="inferred from homology"/>
<feature type="binding site" evidence="2">
    <location>
        <position position="166"/>
    </location>
    <ligand>
        <name>Mg(2+)</name>
        <dbReference type="ChEBI" id="CHEBI:18420"/>
    </ligand>
</feature>
<dbReference type="Gene3D" id="3.40.720.10">
    <property type="entry name" value="Alkaline Phosphatase, subunit A"/>
    <property type="match status" value="1"/>
</dbReference>
<keyword evidence="4" id="KW-0812">Transmembrane</keyword>
<dbReference type="Pfam" id="PF00245">
    <property type="entry name" value="Alk_phosphatase"/>
    <property type="match status" value="1"/>
</dbReference>
<dbReference type="PATRIC" id="fig|1095749.3.peg.1197"/>
<dbReference type="Proteomes" id="UP000006457">
    <property type="component" value="Unassembled WGS sequence"/>
</dbReference>
<dbReference type="PANTHER" id="PTHR11596">
    <property type="entry name" value="ALKALINE PHOSPHATASE"/>
    <property type="match status" value="1"/>
</dbReference>
<dbReference type="eggNOG" id="COG1785">
    <property type="taxonomic scope" value="Bacteria"/>
</dbReference>
<comment type="cofactor">
    <cofactor evidence="2">
        <name>Mg(2+)</name>
        <dbReference type="ChEBI" id="CHEBI:18420"/>
    </cofactor>
    <text evidence="2">Binds 1 Mg(2+) ion.</text>
</comment>
<name>I3DCM9_9PAST</name>
<dbReference type="CDD" id="cd16012">
    <property type="entry name" value="ALP"/>
    <property type="match status" value="1"/>
</dbReference>
<feature type="transmembrane region" description="Helical" evidence="4">
    <location>
        <begin position="34"/>
        <end position="52"/>
    </location>
</feature>
<feature type="binding site" evidence="2">
    <location>
        <position position="412"/>
    </location>
    <ligand>
        <name>Mg(2+)</name>
        <dbReference type="ChEBI" id="CHEBI:18420"/>
    </ligand>
</feature>
<protein>
    <submittedName>
        <fullName evidence="5">Alkaline phosphatase family protein</fullName>
    </submittedName>
</protein>
<feature type="binding site" evidence="2">
    <location>
        <position position="276"/>
    </location>
    <ligand>
        <name>Mg(2+)</name>
        <dbReference type="ChEBI" id="CHEBI:18420"/>
    </ligand>
</feature>
<dbReference type="GO" id="GO:0004035">
    <property type="term" value="F:alkaline phosphatase activity"/>
    <property type="evidence" value="ECO:0007669"/>
    <property type="project" value="TreeGrafter"/>
</dbReference>
<sequence length="614" mass="68668">MSLFYFYSYSHNSVIYLFYIIASQVKPSTYNWRIYEKYALIPFILVAFPFYSSANTIYPLDRATMMVDGKFDFKVEFDEVIQPQQVSILINGKDFKEVLGSKQVEFIEKEDGNNVSALWLRNVSIQSAGNYKVQAKVNDKTTEVNWTVYKTPDVAKAKNVIFFLGDGMSVAHRTGARILSKGIYEGKAKGKLAMDSLPISGFIGTYSTDAITADSANTMSAYMTGHKSAINALGVYVSRSKDNLNHPKQETLGEVIRRKTNKSLGIVSDAEVEDATPAAVVSHTRRRADKDKIVGMFYDVKPDVLLGGGSAYFLPKSIVGSKRKDDINYIEKFKQDGYTLVTNNTELTTIDKNTNKLLGLFHTGNMDGVLDRRFLKNNVTKKFPDQPDLTTMTKTALDVLSKNPEGFVLVVESALIDKASHPLDWERALTNTIMLDQSVDIAKKFAEKHPDTLIIVTGDHTHGISIIGTVDDEKEGHDMREKVGVYEKAGYPNYEDKNKDGYPDDINVSKRLAVFFNNFPDYYETFRPKLDNPFTPAIKNEKGEYVANEIYKDIPGAVLRTGILPRTESQGVHSVDDIVIQAQGPGSEDIKGYMENSDIFKVLMDSLAINGIKK</sequence>
<evidence type="ECO:0000256" key="1">
    <source>
        <dbReference type="PIRSR" id="PIRSR601952-1"/>
    </source>
</evidence>
<gene>
    <name evidence="5" type="ORF">HMPREF1052_1002</name>
</gene>
<comment type="similarity">
    <text evidence="3">Belongs to the alkaline phosphatase family.</text>
</comment>
<dbReference type="InterPro" id="IPR017850">
    <property type="entry name" value="Alkaline_phosphatase_core_sf"/>
</dbReference>
<feature type="binding site" evidence="2">
    <location>
        <position position="417"/>
    </location>
    <ligand>
        <name>Zn(2+)</name>
        <dbReference type="ChEBI" id="CHEBI:29105"/>
        <label>2</label>
    </ligand>
</feature>
<accession>I3DCM9</accession>
<dbReference type="SMART" id="SM00098">
    <property type="entry name" value="alkPPc"/>
    <property type="match status" value="1"/>
</dbReference>
<dbReference type="RefSeq" id="WP_005760639.1">
    <property type="nucleotide sequence ID" value="NZ_AJSX01000030.1"/>
</dbReference>
<feature type="binding site" evidence="2">
    <location>
        <position position="274"/>
    </location>
    <ligand>
        <name>Mg(2+)</name>
        <dbReference type="ChEBI" id="CHEBI:18420"/>
    </ligand>
</feature>
<reference evidence="5 6" key="1">
    <citation type="submission" date="2012-03" db="EMBL/GenBank/DDBJ databases">
        <authorList>
            <person name="Harkins D.M."/>
            <person name="Madupu R."/>
            <person name="Durkin A.S."/>
            <person name="Torralba M."/>
            <person name="Methe B."/>
            <person name="Sutton G.G."/>
            <person name="Nelson K.E."/>
        </authorList>
    </citation>
    <scope>NUCLEOTIDE SEQUENCE [LARGE SCALE GENOMIC DNA]</scope>
    <source>
        <strain evidence="5 6">CCUG 2042</strain>
    </source>
</reference>
<evidence type="ECO:0000256" key="3">
    <source>
        <dbReference type="RuleBase" id="RU003946"/>
    </source>
</evidence>
<dbReference type="SUPFAM" id="SSF53649">
    <property type="entry name" value="Alkaline phosphatase-like"/>
    <property type="match status" value="1"/>
</dbReference>
<keyword evidence="4" id="KW-0472">Membrane</keyword>
<organism evidence="5 6">
    <name type="scientific">Pasteurella bettyae CCUG 2042</name>
    <dbReference type="NCBI Taxonomy" id="1095749"/>
    <lineage>
        <taxon>Bacteria</taxon>
        <taxon>Pseudomonadati</taxon>
        <taxon>Pseudomonadota</taxon>
        <taxon>Gammaproteobacteria</taxon>
        <taxon>Pasteurellales</taxon>
        <taxon>Pasteurellaceae</taxon>
        <taxon>Pasteurella</taxon>
    </lineage>
</organism>
<dbReference type="InterPro" id="IPR001952">
    <property type="entry name" value="Alkaline_phosphatase"/>
</dbReference>
<keyword evidence="2" id="KW-0460">Magnesium</keyword>
<keyword evidence="2" id="KW-0479">Metal-binding</keyword>
<evidence type="ECO:0000256" key="2">
    <source>
        <dbReference type="PIRSR" id="PIRSR601952-2"/>
    </source>
</evidence>
<feature type="active site" description="Phosphoserine intermediate" evidence="1">
    <location>
        <position position="215"/>
    </location>
</feature>
<comment type="cofactor">
    <cofactor evidence="2">
        <name>Zn(2+)</name>
        <dbReference type="ChEBI" id="CHEBI:29105"/>
    </cofactor>
    <text evidence="2">Binds 2 Zn(2+) ions.</text>
</comment>
<feature type="binding site" evidence="2">
    <location>
        <position position="459"/>
    </location>
    <ligand>
        <name>Zn(2+)</name>
        <dbReference type="ChEBI" id="CHEBI:29105"/>
        <label>2</label>
    </ligand>
</feature>
<feature type="binding site" evidence="2">
    <location>
        <position position="166"/>
    </location>
    <ligand>
        <name>Zn(2+)</name>
        <dbReference type="ChEBI" id="CHEBI:29105"/>
        <label>2</label>
    </ligand>
</feature>
<feature type="binding site" evidence="2">
    <location>
        <position position="460"/>
    </location>
    <ligand>
        <name>Zn(2+)</name>
        <dbReference type="ChEBI" id="CHEBI:29105"/>
        <label>2</label>
    </ligand>
</feature>
<keyword evidence="6" id="KW-1185">Reference proteome</keyword>
<keyword evidence="2" id="KW-0862">Zinc</keyword>
<dbReference type="PRINTS" id="PR00113">
    <property type="entry name" value="ALKPHPHTASE"/>
</dbReference>
<evidence type="ECO:0000256" key="4">
    <source>
        <dbReference type="SAM" id="Phobius"/>
    </source>
</evidence>
<keyword evidence="4" id="KW-1133">Transmembrane helix</keyword>
<evidence type="ECO:0000313" key="6">
    <source>
        <dbReference type="Proteomes" id="UP000006457"/>
    </source>
</evidence>
<dbReference type="EMBL" id="AJSX01000030">
    <property type="protein sequence ID" value="EIJ69472.1"/>
    <property type="molecule type" value="Genomic_DNA"/>
</dbReference>
<dbReference type="AlphaFoldDB" id="I3DCM9"/>
<feature type="transmembrane region" description="Helical" evidence="4">
    <location>
        <begin position="6"/>
        <end position="22"/>
    </location>
</feature>
<dbReference type="GO" id="GO:0046872">
    <property type="term" value="F:metal ion binding"/>
    <property type="evidence" value="ECO:0007669"/>
    <property type="project" value="UniProtKB-KW"/>
</dbReference>
<feature type="binding site" evidence="2">
    <location>
        <position position="573"/>
    </location>
    <ligand>
        <name>Zn(2+)</name>
        <dbReference type="ChEBI" id="CHEBI:29105"/>
        <label>2</label>
    </ligand>
</feature>
<evidence type="ECO:0000313" key="5">
    <source>
        <dbReference type="EMBL" id="EIJ69472.1"/>
    </source>
</evidence>
<feature type="binding site" evidence="2">
    <location>
        <position position="421"/>
    </location>
    <ligand>
        <name>Zn(2+)</name>
        <dbReference type="ChEBI" id="CHEBI:29105"/>
        <label>2</label>
    </ligand>
</feature>
<comment type="caution">
    <text evidence="5">The sequence shown here is derived from an EMBL/GenBank/DDBJ whole genome shotgun (WGS) entry which is preliminary data.</text>
</comment>